<name>M3ERD2_9LEPT</name>
<dbReference type="AlphaFoldDB" id="M3ERD2"/>
<reference evidence="1 2" key="1">
    <citation type="submission" date="2013-01" db="EMBL/GenBank/DDBJ databases">
        <authorList>
            <person name="Harkins D.M."/>
            <person name="Durkin A.S."/>
            <person name="Brinkac L.M."/>
            <person name="Haft D.H."/>
            <person name="Selengut J.D."/>
            <person name="Sanka R."/>
            <person name="DePew J."/>
            <person name="Purushe J."/>
            <person name="Tulsiani S.M."/>
            <person name="Graham G.C."/>
            <person name="Burns M.-A."/>
            <person name="Dohnt M.F."/>
            <person name="Smythe L.D."/>
            <person name="McKay D.B."/>
            <person name="Craig S.B."/>
            <person name="Vinetz J.M."/>
            <person name="Sutton G.G."/>
            <person name="Nierman W.C."/>
            <person name="Fouts D.E."/>
        </authorList>
    </citation>
    <scope>NUCLEOTIDE SEQUENCE [LARGE SCALE GENOMIC DNA]</scope>
    <source>
        <strain evidence="1 2">LT2116</strain>
    </source>
</reference>
<dbReference type="Proteomes" id="UP000011770">
    <property type="component" value="Unassembled WGS sequence"/>
</dbReference>
<organism evidence="1 2">
    <name type="scientific">Leptospira weilii serovar Topaz str. LT2116</name>
    <dbReference type="NCBI Taxonomy" id="1088540"/>
    <lineage>
        <taxon>Bacteria</taxon>
        <taxon>Pseudomonadati</taxon>
        <taxon>Spirochaetota</taxon>
        <taxon>Spirochaetia</taxon>
        <taxon>Leptospirales</taxon>
        <taxon>Leptospiraceae</taxon>
        <taxon>Leptospira</taxon>
    </lineage>
</organism>
<protein>
    <submittedName>
        <fullName evidence="1">Uncharacterized protein</fullName>
    </submittedName>
</protein>
<sequence>MTEIKRLLDLGADPNSILNPCPRYDNLRQIVSYWYNYQWCYRICGMETKLGASTDSFATWI</sequence>
<comment type="caution">
    <text evidence="1">The sequence shown here is derived from an EMBL/GenBank/DDBJ whole genome shotgun (WGS) entry which is preliminary data.</text>
</comment>
<proteinExistence type="predicted"/>
<accession>M3ERD2</accession>
<evidence type="ECO:0000313" key="1">
    <source>
        <dbReference type="EMBL" id="EMF83583.1"/>
    </source>
</evidence>
<dbReference type="EMBL" id="AHOR02000012">
    <property type="protein sequence ID" value="EMF83583.1"/>
    <property type="molecule type" value="Genomic_DNA"/>
</dbReference>
<evidence type="ECO:0000313" key="2">
    <source>
        <dbReference type="Proteomes" id="UP000011770"/>
    </source>
</evidence>
<gene>
    <name evidence="1" type="ORF">LEP1GSC188_1326</name>
</gene>